<dbReference type="PANTHER" id="PTHR30466:SF11">
    <property type="entry name" value="FLAVIN-DEPENDENT MONOOXYGENASE, REDUCTASE SUBUNIT HSAB"/>
    <property type="match status" value="1"/>
</dbReference>
<dbReference type="OrthoDB" id="9792858at2"/>
<dbReference type="RefSeq" id="WP_023788741.1">
    <property type="nucleotide sequence ID" value="NC_022997.1"/>
</dbReference>
<dbReference type="SMART" id="SM00903">
    <property type="entry name" value="Flavin_Reduct"/>
    <property type="match status" value="1"/>
</dbReference>
<sequence>MNAEPIDSHAFRRLMRNVAGQVSIVATGEPGQRSGLTASAVCSLTDLPPMVLVCVNRAASVHDVIIENGVFSINALASDQEAVARVFSGVEGLRGEQRFSTGDWSVGESGAPILASAVCQLECRLADYKHTTSHTVFFGAVIAGAASQDGSPLLYHRGAYVELAPATP</sequence>
<dbReference type="GO" id="GO:0042602">
    <property type="term" value="F:riboflavin reductase (NADPH) activity"/>
    <property type="evidence" value="ECO:0007669"/>
    <property type="project" value="TreeGrafter"/>
</dbReference>
<evidence type="ECO:0000259" key="3">
    <source>
        <dbReference type="SMART" id="SM00903"/>
    </source>
</evidence>
<dbReference type="KEGG" id="hni:W911_17265"/>
<comment type="similarity">
    <text evidence="1">Belongs to the non-flavoprotein flavin reductase family.</text>
</comment>
<name>V5SFS1_9HYPH</name>
<dbReference type="GO" id="GO:0010181">
    <property type="term" value="F:FMN binding"/>
    <property type="evidence" value="ECO:0007669"/>
    <property type="project" value="InterPro"/>
</dbReference>
<dbReference type="HOGENOM" id="CLU_059021_2_2_5"/>
<evidence type="ECO:0000256" key="1">
    <source>
        <dbReference type="ARBA" id="ARBA00008898"/>
    </source>
</evidence>
<organism evidence="4 5">
    <name type="scientific">Hyphomicrobium nitrativorans NL23</name>
    <dbReference type="NCBI Taxonomy" id="1029756"/>
    <lineage>
        <taxon>Bacteria</taxon>
        <taxon>Pseudomonadati</taxon>
        <taxon>Pseudomonadota</taxon>
        <taxon>Alphaproteobacteria</taxon>
        <taxon>Hyphomicrobiales</taxon>
        <taxon>Hyphomicrobiaceae</taxon>
        <taxon>Hyphomicrobium</taxon>
    </lineage>
</organism>
<protein>
    <submittedName>
        <fullName evidence="4">Flavin reductase</fullName>
    </submittedName>
</protein>
<evidence type="ECO:0000313" key="4">
    <source>
        <dbReference type="EMBL" id="AHB49746.1"/>
    </source>
</evidence>
<dbReference type="EMBL" id="CP006912">
    <property type="protein sequence ID" value="AHB49746.1"/>
    <property type="molecule type" value="Genomic_DNA"/>
</dbReference>
<dbReference type="PATRIC" id="fig|1029756.8.peg.3592"/>
<dbReference type="PANTHER" id="PTHR30466">
    <property type="entry name" value="FLAVIN REDUCTASE"/>
    <property type="match status" value="1"/>
</dbReference>
<evidence type="ECO:0000256" key="2">
    <source>
        <dbReference type="ARBA" id="ARBA00023002"/>
    </source>
</evidence>
<dbReference type="InterPro" id="IPR012349">
    <property type="entry name" value="Split_barrel_FMN-bd"/>
</dbReference>
<keyword evidence="5" id="KW-1185">Reference proteome</keyword>
<accession>V5SFS1</accession>
<dbReference type="Proteomes" id="UP000018542">
    <property type="component" value="Chromosome"/>
</dbReference>
<dbReference type="STRING" id="1029756.W911_17265"/>
<gene>
    <name evidence="4" type="ORF">W911_17265</name>
</gene>
<keyword evidence="2" id="KW-0560">Oxidoreductase</keyword>
<dbReference type="InterPro" id="IPR002563">
    <property type="entry name" value="Flavin_Rdtase-like_dom"/>
</dbReference>
<evidence type="ECO:0000313" key="5">
    <source>
        <dbReference type="Proteomes" id="UP000018542"/>
    </source>
</evidence>
<dbReference type="InterPro" id="IPR050268">
    <property type="entry name" value="NADH-dep_flavin_reductase"/>
</dbReference>
<proteinExistence type="inferred from homology"/>
<dbReference type="AlphaFoldDB" id="V5SFS1"/>
<dbReference type="Gene3D" id="2.30.110.10">
    <property type="entry name" value="Electron Transport, Fmn-binding Protein, Chain A"/>
    <property type="match status" value="1"/>
</dbReference>
<dbReference type="SUPFAM" id="SSF50475">
    <property type="entry name" value="FMN-binding split barrel"/>
    <property type="match status" value="1"/>
</dbReference>
<feature type="domain" description="Flavin reductase like" evidence="3">
    <location>
        <begin position="15"/>
        <end position="162"/>
    </location>
</feature>
<dbReference type="Pfam" id="PF01613">
    <property type="entry name" value="Flavin_Reduct"/>
    <property type="match status" value="1"/>
</dbReference>
<reference evidence="4 5" key="1">
    <citation type="journal article" date="2014" name="Genome Announc.">
        <title>Complete Genome Sequence of Hyphomicrobium nitrativorans Strain NL23, a Denitrifying Bacterium Isolated from Biofilm of a Methanol-Fed Denitrification System Treating Seawater at the Montreal Biodome.</title>
        <authorList>
            <person name="Martineau C."/>
            <person name="Villeneuve C."/>
            <person name="Mauffrey F."/>
            <person name="Villemur R."/>
        </authorList>
    </citation>
    <scope>NUCLEOTIDE SEQUENCE [LARGE SCALE GENOMIC DNA]</scope>
    <source>
        <strain evidence="4">NL23</strain>
    </source>
</reference>